<dbReference type="AlphaFoldDB" id="A0A4Z2IGI5"/>
<dbReference type="Proteomes" id="UP000314294">
    <property type="component" value="Unassembled WGS sequence"/>
</dbReference>
<sequence length="65" mass="7609">MEIKKTPTQVHESQQQWGQSRELTSNVTGTVDVLEDYCNVSLELDDEAPCFSSDFQMYWERGHKR</sequence>
<evidence type="ECO:0000313" key="2">
    <source>
        <dbReference type="EMBL" id="TNN76534.1"/>
    </source>
</evidence>
<proteinExistence type="predicted"/>
<name>A0A4Z2IGI5_9TELE</name>
<feature type="region of interest" description="Disordered" evidence="1">
    <location>
        <begin position="1"/>
        <end position="21"/>
    </location>
</feature>
<evidence type="ECO:0000313" key="3">
    <source>
        <dbReference type="Proteomes" id="UP000314294"/>
    </source>
</evidence>
<gene>
    <name evidence="2" type="ORF">EYF80_013184</name>
</gene>
<dbReference type="EMBL" id="SRLO01000092">
    <property type="protein sequence ID" value="TNN76534.1"/>
    <property type="molecule type" value="Genomic_DNA"/>
</dbReference>
<accession>A0A4Z2IGI5</accession>
<evidence type="ECO:0000256" key="1">
    <source>
        <dbReference type="SAM" id="MobiDB-lite"/>
    </source>
</evidence>
<protein>
    <submittedName>
        <fullName evidence="2">Uncharacterized protein</fullName>
    </submittedName>
</protein>
<reference evidence="2 3" key="1">
    <citation type="submission" date="2019-03" db="EMBL/GenBank/DDBJ databases">
        <title>First draft genome of Liparis tanakae, snailfish: a comprehensive survey of snailfish specific genes.</title>
        <authorList>
            <person name="Kim W."/>
            <person name="Song I."/>
            <person name="Jeong J.-H."/>
            <person name="Kim D."/>
            <person name="Kim S."/>
            <person name="Ryu S."/>
            <person name="Song J.Y."/>
            <person name="Lee S.K."/>
        </authorList>
    </citation>
    <scope>NUCLEOTIDE SEQUENCE [LARGE SCALE GENOMIC DNA]</scope>
    <source>
        <tissue evidence="2">Muscle</tissue>
    </source>
</reference>
<comment type="caution">
    <text evidence="2">The sequence shown here is derived from an EMBL/GenBank/DDBJ whole genome shotgun (WGS) entry which is preliminary data.</text>
</comment>
<organism evidence="2 3">
    <name type="scientific">Liparis tanakae</name>
    <name type="common">Tanaka's snailfish</name>
    <dbReference type="NCBI Taxonomy" id="230148"/>
    <lineage>
        <taxon>Eukaryota</taxon>
        <taxon>Metazoa</taxon>
        <taxon>Chordata</taxon>
        <taxon>Craniata</taxon>
        <taxon>Vertebrata</taxon>
        <taxon>Euteleostomi</taxon>
        <taxon>Actinopterygii</taxon>
        <taxon>Neopterygii</taxon>
        <taxon>Teleostei</taxon>
        <taxon>Neoteleostei</taxon>
        <taxon>Acanthomorphata</taxon>
        <taxon>Eupercaria</taxon>
        <taxon>Perciformes</taxon>
        <taxon>Cottioidei</taxon>
        <taxon>Cottales</taxon>
        <taxon>Liparidae</taxon>
        <taxon>Liparis</taxon>
    </lineage>
</organism>
<keyword evidence="3" id="KW-1185">Reference proteome</keyword>